<dbReference type="RefSeq" id="WP_136991177.1">
    <property type="nucleotide sequence ID" value="NZ_SZPQ01000023.1"/>
</dbReference>
<dbReference type="InterPro" id="IPR029057">
    <property type="entry name" value="PRTase-like"/>
</dbReference>
<dbReference type="PANTHER" id="PTHR47505:SF1">
    <property type="entry name" value="DNA UTILIZATION PROTEIN YHGH"/>
    <property type="match status" value="1"/>
</dbReference>
<dbReference type="Proteomes" id="UP000305202">
    <property type="component" value="Unassembled WGS sequence"/>
</dbReference>
<protein>
    <submittedName>
        <fullName evidence="3">DNA utilization protein GntX</fullName>
    </submittedName>
</protein>
<reference evidence="3 4" key="1">
    <citation type="submission" date="2019-04" db="EMBL/GenBank/DDBJ databases">
        <authorList>
            <person name="Li M."/>
            <person name="Gao C."/>
        </authorList>
    </citation>
    <scope>NUCLEOTIDE SEQUENCE [LARGE SCALE GENOMIC DNA]</scope>
    <source>
        <strain evidence="3 4">BGMRC 2031</strain>
    </source>
</reference>
<gene>
    <name evidence="3" type="primary">gntX</name>
    <name evidence="3" type="ORF">FCN80_16035</name>
</gene>
<comment type="caution">
    <text evidence="3">The sequence shown here is derived from an EMBL/GenBank/DDBJ whole genome shotgun (WGS) entry which is preliminary data.</text>
</comment>
<evidence type="ECO:0000313" key="4">
    <source>
        <dbReference type="Proteomes" id="UP000305202"/>
    </source>
</evidence>
<evidence type="ECO:0000259" key="2">
    <source>
        <dbReference type="Pfam" id="PF00156"/>
    </source>
</evidence>
<evidence type="ECO:0000256" key="1">
    <source>
        <dbReference type="ARBA" id="ARBA00008007"/>
    </source>
</evidence>
<organism evidence="3 4">
    <name type="scientific">Martelella alba</name>
    <dbReference type="NCBI Taxonomy" id="2590451"/>
    <lineage>
        <taxon>Bacteria</taxon>
        <taxon>Pseudomonadati</taxon>
        <taxon>Pseudomonadota</taxon>
        <taxon>Alphaproteobacteria</taxon>
        <taxon>Hyphomicrobiales</taxon>
        <taxon>Aurantimonadaceae</taxon>
        <taxon>Martelella</taxon>
    </lineage>
</organism>
<dbReference type="SUPFAM" id="SSF53271">
    <property type="entry name" value="PRTase-like"/>
    <property type="match status" value="1"/>
</dbReference>
<dbReference type="EMBL" id="SZPQ01000023">
    <property type="protein sequence ID" value="TKI05036.1"/>
    <property type="molecule type" value="Genomic_DNA"/>
</dbReference>
<accession>A0ABY2SJA6</accession>
<dbReference type="NCBIfam" id="NF008616">
    <property type="entry name" value="PRK11595.1"/>
    <property type="match status" value="1"/>
</dbReference>
<sequence>MLTIGALCWLCRQPLWFSHHGICHRCALLALFQREPCCPRCGLPSGGGVRPCGRCLLRPPPWASLLYVADYQPPLSTLIKKLKYHDGTGLARVLARLMLLRWLEAYRARHIGKPDLILNVPSHAYRHWRRGYNQSALLAGPLARWLGVEHQPDALLRCRARAPQQALDAHARRRNLRGAFACCQDVAGKRVALVDDVVTTGSTAEELSRLLLSRRAESVHIWCICRTL</sequence>
<dbReference type="InterPro" id="IPR000836">
    <property type="entry name" value="PRTase_dom"/>
</dbReference>
<dbReference type="Gene3D" id="3.40.50.2020">
    <property type="match status" value="1"/>
</dbReference>
<name>A0ABY2SJA6_9HYPH</name>
<dbReference type="CDD" id="cd06223">
    <property type="entry name" value="PRTases_typeI"/>
    <property type="match status" value="1"/>
</dbReference>
<dbReference type="PANTHER" id="PTHR47505">
    <property type="entry name" value="DNA UTILIZATION PROTEIN YHGH"/>
    <property type="match status" value="1"/>
</dbReference>
<keyword evidence="4" id="KW-1185">Reference proteome</keyword>
<proteinExistence type="inferred from homology"/>
<dbReference type="Pfam" id="PF00156">
    <property type="entry name" value="Pribosyltran"/>
    <property type="match status" value="1"/>
</dbReference>
<comment type="similarity">
    <text evidence="1">Belongs to the ComF/GntX family.</text>
</comment>
<dbReference type="InterPro" id="IPR051910">
    <property type="entry name" value="ComF/GntX_DNA_util-trans"/>
</dbReference>
<evidence type="ECO:0000313" key="3">
    <source>
        <dbReference type="EMBL" id="TKI05036.1"/>
    </source>
</evidence>
<feature type="domain" description="Phosphoribosyltransferase" evidence="2">
    <location>
        <begin position="184"/>
        <end position="226"/>
    </location>
</feature>